<dbReference type="InterPro" id="IPR051446">
    <property type="entry name" value="HTH_trans_reg/aminotransferase"/>
</dbReference>
<comment type="similarity">
    <text evidence="2">In the C-terminal section; belongs to the class-I pyridoxal-phosphate-dependent aminotransferase family.</text>
</comment>
<dbReference type="InterPro" id="IPR015421">
    <property type="entry name" value="PyrdxlP-dep_Trfase_major"/>
</dbReference>
<keyword evidence="3" id="KW-0808">Transferase</keyword>
<evidence type="ECO:0000259" key="9">
    <source>
        <dbReference type="PROSITE" id="PS50949"/>
    </source>
</evidence>
<evidence type="ECO:0000313" key="10">
    <source>
        <dbReference type="EMBL" id="GIO45008.1"/>
    </source>
</evidence>
<dbReference type="SUPFAM" id="SSF46785">
    <property type="entry name" value="Winged helix' DNA-binding domain"/>
    <property type="match status" value="1"/>
</dbReference>
<dbReference type="InterPro" id="IPR015424">
    <property type="entry name" value="PyrdxlP-dep_Trfase"/>
</dbReference>
<dbReference type="Gene3D" id="3.40.640.10">
    <property type="entry name" value="Type I PLP-dependent aspartate aminotransferase-like (Major domain)"/>
    <property type="match status" value="1"/>
</dbReference>
<dbReference type="SUPFAM" id="SSF53383">
    <property type="entry name" value="PLP-dependent transferases"/>
    <property type="match status" value="1"/>
</dbReference>
<keyword evidence="4" id="KW-0663">Pyridoxal phosphate</keyword>
<evidence type="ECO:0000256" key="3">
    <source>
        <dbReference type="ARBA" id="ARBA00022576"/>
    </source>
</evidence>
<dbReference type="RefSeq" id="WP_301630821.1">
    <property type="nucleotide sequence ID" value="NZ_BORS01000027.1"/>
</dbReference>
<dbReference type="InterPro" id="IPR036388">
    <property type="entry name" value="WH-like_DNA-bd_sf"/>
</dbReference>
<dbReference type="GO" id="GO:0003677">
    <property type="term" value="F:DNA binding"/>
    <property type="evidence" value="ECO:0007669"/>
    <property type="project" value="UniProtKB-KW"/>
</dbReference>
<dbReference type="Proteomes" id="UP000678895">
    <property type="component" value="Unassembled WGS sequence"/>
</dbReference>
<dbReference type="CDD" id="cd07377">
    <property type="entry name" value="WHTH_GntR"/>
    <property type="match status" value="1"/>
</dbReference>
<evidence type="ECO:0000256" key="1">
    <source>
        <dbReference type="ARBA" id="ARBA00001933"/>
    </source>
</evidence>
<evidence type="ECO:0000256" key="2">
    <source>
        <dbReference type="ARBA" id="ARBA00005384"/>
    </source>
</evidence>
<gene>
    <name evidence="10" type="ORF">J41TS4_47660</name>
</gene>
<evidence type="ECO:0000256" key="4">
    <source>
        <dbReference type="ARBA" id="ARBA00022898"/>
    </source>
</evidence>
<dbReference type="AlphaFoldDB" id="A0A919Y897"/>
<protein>
    <submittedName>
        <fullName evidence="10">GntR family transcriptional regulator</fullName>
    </submittedName>
</protein>
<comment type="cofactor">
    <cofactor evidence="1">
        <name>pyridoxal 5'-phosphate</name>
        <dbReference type="ChEBI" id="CHEBI:597326"/>
    </cofactor>
</comment>
<dbReference type="InterPro" id="IPR036390">
    <property type="entry name" value="WH_DNA-bd_sf"/>
</dbReference>
<feature type="region of interest" description="Disordered" evidence="8">
    <location>
        <begin position="96"/>
        <end position="125"/>
    </location>
</feature>
<dbReference type="PANTHER" id="PTHR46577">
    <property type="entry name" value="HTH-TYPE TRANSCRIPTIONAL REGULATORY PROTEIN GABR"/>
    <property type="match status" value="1"/>
</dbReference>
<sequence>MDMNSFPSPVYCGTASTPRYQEIYEALKQQIIAGVLREDSRLPSIRKYAEYLNMSTTPVEFAYQQLVAEGFIESRPRRGYFVVKLPETYQKLGIRLKGDVPPASGNPLPLSAGDTPPESHPPDGNPYQFDFHLSKNDFSLFPFSIWRRINNQLFRPDTRDLLFYGDFQGEPELRLEIARYLRQFRGVRCTPDQIVVAAEQHMLIQFLGQILKESGGLRRVATEDPGYPLVPNTLRSLGFDVSPIPLDASGLRTDLLRQSGARLVYISPSHQFPTGCVMPVKRRLELLEWAKETDSFLIEDDYGGEFRYAGKPIPSLQGLVPNQHVVYLGGFSQVLAPDFCIHYMVLPEPLVPGFHSWRCNVLFEASCSRIHQRTLQIFIQEGHFERHIRRMRSLYRKKNLQLSSAITRHFGSKAAISGSSAGLHLILELSSPEQETGLLRKAKQAGIRIASEAPFWNQRPEQLPPRFLLGFGGIPSDRIDDGILALHQAWSGSE</sequence>
<accession>A0A919Y897</accession>
<name>A0A919Y897_9BACL</name>
<dbReference type="GO" id="GO:0030170">
    <property type="term" value="F:pyridoxal phosphate binding"/>
    <property type="evidence" value="ECO:0007669"/>
    <property type="project" value="InterPro"/>
</dbReference>
<evidence type="ECO:0000256" key="8">
    <source>
        <dbReference type="SAM" id="MobiDB-lite"/>
    </source>
</evidence>
<keyword evidence="11" id="KW-1185">Reference proteome</keyword>
<reference evidence="10" key="1">
    <citation type="submission" date="2021-03" db="EMBL/GenBank/DDBJ databases">
        <title>Antimicrobial resistance genes in bacteria isolated from Japanese honey, and their potential for conferring macrolide and lincosamide resistance in the American foulbrood pathogen Paenibacillus larvae.</title>
        <authorList>
            <person name="Okamoto M."/>
            <person name="Kumagai M."/>
            <person name="Kanamori H."/>
            <person name="Takamatsu D."/>
        </authorList>
    </citation>
    <scope>NUCLEOTIDE SEQUENCE</scope>
    <source>
        <strain evidence="10">J41TS4</strain>
    </source>
</reference>
<keyword evidence="6" id="KW-0238">DNA-binding</keyword>
<dbReference type="PANTHER" id="PTHR46577:SF1">
    <property type="entry name" value="HTH-TYPE TRANSCRIPTIONAL REGULATORY PROTEIN GABR"/>
    <property type="match status" value="1"/>
</dbReference>
<evidence type="ECO:0000256" key="6">
    <source>
        <dbReference type="ARBA" id="ARBA00023125"/>
    </source>
</evidence>
<dbReference type="Gene3D" id="1.10.10.10">
    <property type="entry name" value="Winged helix-like DNA-binding domain superfamily/Winged helix DNA-binding domain"/>
    <property type="match status" value="1"/>
</dbReference>
<keyword evidence="7" id="KW-0804">Transcription</keyword>
<keyword evidence="5" id="KW-0805">Transcription regulation</keyword>
<organism evidence="10 11">
    <name type="scientific">Paenibacillus apis</name>
    <dbReference type="NCBI Taxonomy" id="1792174"/>
    <lineage>
        <taxon>Bacteria</taxon>
        <taxon>Bacillati</taxon>
        <taxon>Bacillota</taxon>
        <taxon>Bacilli</taxon>
        <taxon>Bacillales</taxon>
        <taxon>Paenibacillaceae</taxon>
        <taxon>Paenibacillus</taxon>
    </lineage>
</organism>
<evidence type="ECO:0000256" key="5">
    <source>
        <dbReference type="ARBA" id="ARBA00023015"/>
    </source>
</evidence>
<dbReference type="GO" id="GO:0003700">
    <property type="term" value="F:DNA-binding transcription factor activity"/>
    <property type="evidence" value="ECO:0007669"/>
    <property type="project" value="InterPro"/>
</dbReference>
<dbReference type="GO" id="GO:0008483">
    <property type="term" value="F:transaminase activity"/>
    <property type="evidence" value="ECO:0007669"/>
    <property type="project" value="UniProtKB-KW"/>
</dbReference>
<feature type="domain" description="HTH gntR-type" evidence="9">
    <location>
        <begin position="17"/>
        <end position="85"/>
    </location>
</feature>
<evidence type="ECO:0000256" key="7">
    <source>
        <dbReference type="ARBA" id="ARBA00023163"/>
    </source>
</evidence>
<proteinExistence type="inferred from homology"/>
<evidence type="ECO:0000313" key="11">
    <source>
        <dbReference type="Proteomes" id="UP000678895"/>
    </source>
</evidence>
<dbReference type="InterPro" id="IPR000524">
    <property type="entry name" value="Tscrpt_reg_HTH_GntR"/>
</dbReference>
<dbReference type="EMBL" id="BORS01000027">
    <property type="protein sequence ID" value="GIO45008.1"/>
    <property type="molecule type" value="Genomic_DNA"/>
</dbReference>
<dbReference type="Pfam" id="PF00392">
    <property type="entry name" value="GntR"/>
    <property type="match status" value="1"/>
</dbReference>
<dbReference type="PROSITE" id="PS50949">
    <property type="entry name" value="HTH_GNTR"/>
    <property type="match status" value="1"/>
</dbReference>
<dbReference type="Pfam" id="PF00155">
    <property type="entry name" value="Aminotran_1_2"/>
    <property type="match status" value="1"/>
</dbReference>
<dbReference type="InterPro" id="IPR004839">
    <property type="entry name" value="Aminotransferase_I/II_large"/>
</dbReference>
<comment type="caution">
    <text evidence="10">The sequence shown here is derived from an EMBL/GenBank/DDBJ whole genome shotgun (WGS) entry which is preliminary data.</text>
</comment>
<dbReference type="CDD" id="cd00609">
    <property type="entry name" value="AAT_like"/>
    <property type="match status" value="1"/>
</dbReference>
<keyword evidence="3" id="KW-0032">Aminotransferase</keyword>
<dbReference type="SMART" id="SM00345">
    <property type="entry name" value="HTH_GNTR"/>
    <property type="match status" value="1"/>
</dbReference>